<evidence type="ECO:0000313" key="8">
    <source>
        <dbReference type="Proteomes" id="UP000694580"/>
    </source>
</evidence>
<dbReference type="InterPro" id="IPR028798">
    <property type="entry name" value="TPC2"/>
</dbReference>
<dbReference type="Pfam" id="PF00520">
    <property type="entry name" value="Ion_trans"/>
    <property type="match status" value="1"/>
</dbReference>
<evidence type="ECO:0000256" key="5">
    <source>
        <dbReference type="SAM" id="Phobius"/>
    </source>
</evidence>
<name>A0AAY4BA94_9TELE</name>
<dbReference type="GO" id="GO:0019722">
    <property type="term" value="P:calcium-mediated signaling"/>
    <property type="evidence" value="ECO:0007669"/>
    <property type="project" value="TreeGrafter"/>
</dbReference>
<feature type="transmembrane region" description="Helical" evidence="5">
    <location>
        <begin position="432"/>
        <end position="455"/>
    </location>
</feature>
<dbReference type="PANTHER" id="PTHR46768">
    <property type="entry name" value="TWO PORE CALCIUM CHANNEL PROTEIN 2"/>
    <property type="match status" value="1"/>
</dbReference>
<evidence type="ECO:0000259" key="6">
    <source>
        <dbReference type="Pfam" id="PF00520"/>
    </source>
</evidence>
<comment type="subcellular location">
    <subcellularLocation>
        <location evidence="1">Membrane</location>
        <topology evidence="1">Multi-pass membrane protein</topology>
    </subcellularLocation>
</comment>
<dbReference type="GO" id="GO:0015280">
    <property type="term" value="F:ligand-gated sodium channel activity"/>
    <property type="evidence" value="ECO:0007669"/>
    <property type="project" value="TreeGrafter"/>
</dbReference>
<reference evidence="7 8" key="1">
    <citation type="submission" date="2020-06" db="EMBL/GenBank/DDBJ databases">
        <authorList>
            <consortium name="Wellcome Sanger Institute Data Sharing"/>
        </authorList>
    </citation>
    <scope>NUCLEOTIDE SEQUENCE [LARGE SCALE GENOMIC DNA]</scope>
</reference>
<dbReference type="PANTHER" id="PTHR46768:SF1">
    <property type="entry name" value="TWO PORE CHANNEL PROTEIN 2"/>
    <property type="match status" value="1"/>
</dbReference>
<dbReference type="Ensembl" id="ENSDCDT00010018947.1">
    <property type="protein sequence ID" value="ENSDCDP00010017883.1"/>
    <property type="gene ID" value="ENSDCDG00010008154.1"/>
</dbReference>
<keyword evidence="3 5" id="KW-1133">Transmembrane helix</keyword>
<dbReference type="Gene3D" id="1.20.120.350">
    <property type="entry name" value="Voltage-gated potassium channels. Chain C"/>
    <property type="match status" value="2"/>
</dbReference>
<dbReference type="Proteomes" id="UP000694580">
    <property type="component" value="Chromosome 7"/>
</dbReference>
<feature type="transmembrane region" description="Helical" evidence="5">
    <location>
        <begin position="144"/>
        <end position="162"/>
    </location>
</feature>
<feature type="transmembrane region" description="Helical" evidence="5">
    <location>
        <begin position="361"/>
        <end position="383"/>
    </location>
</feature>
<keyword evidence="4 5" id="KW-0472">Membrane</keyword>
<feature type="transmembrane region" description="Helical" evidence="5">
    <location>
        <begin position="169"/>
        <end position="186"/>
    </location>
</feature>
<feature type="transmembrane region" description="Helical" evidence="5">
    <location>
        <begin position="63"/>
        <end position="85"/>
    </location>
</feature>
<evidence type="ECO:0000256" key="2">
    <source>
        <dbReference type="ARBA" id="ARBA00022692"/>
    </source>
</evidence>
<feature type="transmembrane region" description="Helical" evidence="5">
    <location>
        <begin position="206"/>
        <end position="228"/>
    </location>
</feature>
<keyword evidence="2 5" id="KW-0812">Transmembrane</keyword>
<dbReference type="AlphaFoldDB" id="A0AAY4BA94"/>
<dbReference type="GO" id="GO:0097682">
    <property type="term" value="F:intracellularly phosphatidylinositol-3,5-bisphosphate-gated monatomic cation channel activity"/>
    <property type="evidence" value="ECO:0007669"/>
    <property type="project" value="TreeGrafter"/>
</dbReference>
<feature type="transmembrane region" description="Helical" evidence="5">
    <location>
        <begin position="322"/>
        <end position="349"/>
    </location>
</feature>
<accession>A0AAY4BA94</accession>
<evidence type="ECO:0000256" key="1">
    <source>
        <dbReference type="ARBA" id="ARBA00004141"/>
    </source>
</evidence>
<dbReference type="GO" id="GO:0005765">
    <property type="term" value="C:lysosomal membrane"/>
    <property type="evidence" value="ECO:0007669"/>
    <property type="project" value="InterPro"/>
</dbReference>
<dbReference type="GeneTree" id="ENSGT00940000159763"/>
<protein>
    <recommendedName>
        <fullName evidence="6">Ion transport domain-containing protein</fullName>
    </recommendedName>
</protein>
<dbReference type="GO" id="GO:0022832">
    <property type="term" value="F:voltage-gated channel activity"/>
    <property type="evidence" value="ECO:0007669"/>
    <property type="project" value="InterPro"/>
</dbReference>
<dbReference type="InterPro" id="IPR005821">
    <property type="entry name" value="Ion_trans_dom"/>
</dbReference>
<feature type="transmembrane region" description="Helical" evidence="5">
    <location>
        <begin position="467"/>
        <end position="487"/>
    </location>
</feature>
<reference evidence="7" key="2">
    <citation type="submission" date="2025-08" db="UniProtKB">
        <authorList>
            <consortium name="Ensembl"/>
        </authorList>
    </citation>
    <scope>IDENTIFICATION</scope>
</reference>
<dbReference type="GO" id="GO:0075509">
    <property type="term" value="P:endocytosis involved in viral entry into host cell"/>
    <property type="evidence" value="ECO:0007669"/>
    <property type="project" value="TreeGrafter"/>
</dbReference>
<reference evidence="7" key="3">
    <citation type="submission" date="2025-09" db="UniProtKB">
        <authorList>
            <consortium name="Ensembl"/>
        </authorList>
    </citation>
    <scope>IDENTIFICATION</scope>
</reference>
<dbReference type="InterPro" id="IPR027359">
    <property type="entry name" value="Volt_channel_dom_sf"/>
</dbReference>
<dbReference type="SUPFAM" id="SSF81324">
    <property type="entry name" value="Voltage-gated potassium channels"/>
    <property type="match status" value="1"/>
</dbReference>
<evidence type="ECO:0000256" key="3">
    <source>
        <dbReference type="ARBA" id="ARBA00022989"/>
    </source>
</evidence>
<keyword evidence="8" id="KW-1185">Reference proteome</keyword>
<evidence type="ECO:0000256" key="4">
    <source>
        <dbReference type="ARBA" id="ARBA00023136"/>
    </source>
</evidence>
<sequence>MAYMKYCHGRGLGKDLRLALLYIFSQSEDLYIRQAVVLIEDAMNYRSINHHMDSRSLQLYRWYYSRTCQWFLNAVIAIILGLAFIERPSSLSETSDLRYKQGSWEAPCGMTEGIEMLCILIFALDLAVKVHLIGGEEFWKCKWLMGYMVVITISLIDWMVSLRICCDEVSLLLFTFTFTAFGRRPYPERLTTLMTPAYSANRGYSIFFILFSGFGTFFLFNLLTAVIYNRFRGYLLLSIQTSILRRKMGIRAAFELLSCQAPALSECVPVKTFVRVLKLVEMDSYYRQAIMKVRHTFSFKVEPKHPPPPVYSSAILQRLQRVLGGLLFIVMGKALALANVICICTILIIDSHKTFSQLDDYYLESINCFFIVCYTLEMLLKVIILGWRGYLSYGSNVFDGLLTVLLLVRISLNPCKCIILHNNAQEWEMARLVNMLIVFRFLRVIFSIKLTALVASTVVDLVKNLRAFAGILVVVFYIFAVIGMWLFKGVIVAPANNRCVSNASLLVQCGTYEQLGYWPNNFDDFASALVLLYNVMVVNNWQVFLDVYSRHTSDNFTRSPSVDEFFTGLTLSNFIYKWDRNHGSLVLDVDSMDLEATVELMFRERIPEPTEEEVVDRLHNNPHLHLNLSQNGQHFS</sequence>
<proteinExistence type="predicted"/>
<evidence type="ECO:0000313" key="7">
    <source>
        <dbReference type="Ensembl" id="ENSDCDP00010017883.1"/>
    </source>
</evidence>
<organism evidence="7 8">
    <name type="scientific">Denticeps clupeoides</name>
    <name type="common">denticle herring</name>
    <dbReference type="NCBI Taxonomy" id="299321"/>
    <lineage>
        <taxon>Eukaryota</taxon>
        <taxon>Metazoa</taxon>
        <taxon>Chordata</taxon>
        <taxon>Craniata</taxon>
        <taxon>Vertebrata</taxon>
        <taxon>Euteleostomi</taxon>
        <taxon>Actinopterygii</taxon>
        <taxon>Neopterygii</taxon>
        <taxon>Teleostei</taxon>
        <taxon>Clupei</taxon>
        <taxon>Clupeiformes</taxon>
        <taxon>Denticipitoidei</taxon>
        <taxon>Denticipitidae</taxon>
        <taxon>Denticeps</taxon>
    </lineage>
</organism>
<dbReference type="Gene3D" id="1.10.287.70">
    <property type="match status" value="1"/>
</dbReference>
<feature type="domain" description="Ion transport" evidence="6">
    <location>
        <begin position="339"/>
        <end position="549"/>
    </location>
</feature>